<evidence type="ECO:0008006" key="4">
    <source>
        <dbReference type="Google" id="ProtNLM"/>
    </source>
</evidence>
<feature type="transmembrane region" description="Helical" evidence="1">
    <location>
        <begin position="61"/>
        <end position="79"/>
    </location>
</feature>
<dbReference type="EMBL" id="CP003075">
    <property type="protein sequence ID" value="AEQ52710.1"/>
    <property type="molecule type" value="Genomic_DNA"/>
</dbReference>
<keyword evidence="3" id="KW-1185">Reference proteome</keyword>
<keyword evidence="1" id="KW-0472">Membrane</keyword>
<dbReference type="Proteomes" id="UP000008850">
    <property type="component" value="Chromosome"/>
</dbReference>
<dbReference type="AlphaFoldDB" id="G4RC87"/>
<protein>
    <recommendedName>
        <fullName evidence="4">Transmembrane protein</fullName>
    </recommendedName>
</protein>
<dbReference type="HOGENOM" id="CLU_2586590_0_0_5"/>
<evidence type="ECO:0000256" key="1">
    <source>
        <dbReference type="SAM" id="Phobius"/>
    </source>
</evidence>
<keyword evidence="1" id="KW-1133">Transmembrane helix</keyword>
<dbReference type="KEGG" id="phl:KKY_2702"/>
<sequence length="80" mass="9762">MQYIKRWFLTRFWGSYTHPDGTIELDIDYRAGIDPTVDDEETQDRKFDRWNRAQALRELKWQWFTIGAFVGGAVVWWWMS</sequence>
<evidence type="ECO:0000313" key="3">
    <source>
        <dbReference type="Proteomes" id="UP000008850"/>
    </source>
</evidence>
<reference evidence="2 3" key="1">
    <citation type="journal article" date="2012" name="J. Bacteriol.">
        <title>Complete genome sequence of Pelagibacterium halotolerans B2T.</title>
        <authorList>
            <person name="Huo Y.Y."/>
            <person name="Cheng H."/>
            <person name="Han X.F."/>
            <person name="Jiang X.W."/>
            <person name="Sun C."/>
            <person name="Zhang X.Q."/>
            <person name="Zhu X.F."/>
            <person name="Liu Y.F."/>
            <person name="Li P.F."/>
            <person name="Ni P.X."/>
            <person name="Wu M."/>
        </authorList>
    </citation>
    <scope>NUCLEOTIDE SEQUENCE [LARGE SCALE GENOMIC DNA]</scope>
    <source>
        <strain evidence="3">DSM 22347 / JCM 15775 / CGMCC 1.7692 / B2</strain>
    </source>
</reference>
<evidence type="ECO:0000313" key="2">
    <source>
        <dbReference type="EMBL" id="AEQ52710.1"/>
    </source>
</evidence>
<name>G4RC87_PELHB</name>
<gene>
    <name evidence="2" type="ordered locus">KKY_2702</name>
</gene>
<proteinExistence type="predicted"/>
<keyword evidence="1" id="KW-0812">Transmembrane</keyword>
<organism evidence="2 3">
    <name type="scientific">Pelagibacterium halotolerans (strain DSM 22347 / JCM 15775 / CGMCC 1.7692 / B2)</name>
    <dbReference type="NCBI Taxonomy" id="1082931"/>
    <lineage>
        <taxon>Bacteria</taxon>
        <taxon>Pseudomonadati</taxon>
        <taxon>Pseudomonadota</taxon>
        <taxon>Alphaproteobacteria</taxon>
        <taxon>Hyphomicrobiales</taxon>
        <taxon>Devosiaceae</taxon>
        <taxon>Pelagibacterium</taxon>
    </lineage>
</organism>
<accession>G4RC87</accession>